<evidence type="ECO:0000313" key="2">
    <source>
        <dbReference type="Proteomes" id="UP000595446"/>
    </source>
</evidence>
<dbReference type="PANTHER" id="PTHR23026">
    <property type="entry name" value="NADPH NITROREDUCTASE"/>
    <property type="match status" value="1"/>
</dbReference>
<dbReference type="Gene3D" id="3.40.109.10">
    <property type="entry name" value="NADH Oxidase"/>
    <property type="match status" value="1"/>
</dbReference>
<dbReference type="PANTHER" id="PTHR23026:SF123">
    <property type="entry name" value="NAD(P)H NITROREDUCTASE RV3131-RELATED"/>
    <property type="match status" value="1"/>
</dbReference>
<name>A0A2I3EHU3_9MYCO</name>
<gene>
    <name evidence="1" type="ORF">MHEC_13340</name>
</gene>
<accession>A0A2I3EHU3</accession>
<dbReference type="AlphaFoldDB" id="A0A2I3EHU3"/>
<sequence>MARTMTPEVIRDAVMLACHAPSLHNSQPWHWVADSGRLQLLLERRLMVQVTDRSGRELIISCGAVLDHLRVAMAAAGWDTEVSRFPDPDRPDHLATLEFSPLASISDADRQRAGAILRRRTDRLPFDAPRQWEALEQQLHKAVGGAVMLGVIPEDAREQLAEASRLTEAIRRNDPSYQSELHWWTAPFDLDHGVPPSARVSASEAGRVDVARAFPTTGYEDRRPSIDVDHSTILVLSTHDDTLSEVLRCGEALSAVLLECTIAGLATCTLTHMTEVTPARELIQQLSGQSGLPQLLIRVGSVPVGERQVPATPRRPLSDILEFRP</sequence>
<organism evidence="1 2">
    <name type="scientific">Mycobacterium heckeshornense</name>
    <dbReference type="NCBI Taxonomy" id="110505"/>
    <lineage>
        <taxon>Bacteria</taxon>
        <taxon>Bacillati</taxon>
        <taxon>Actinomycetota</taxon>
        <taxon>Actinomycetes</taxon>
        <taxon>Mycobacteriales</taxon>
        <taxon>Mycobacteriaceae</taxon>
        <taxon>Mycobacterium</taxon>
    </lineage>
</organism>
<dbReference type="GO" id="GO:0016491">
    <property type="term" value="F:oxidoreductase activity"/>
    <property type="evidence" value="ECO:0007669"/>
    <property type="project" value="InterPro"/>
</dbReference>
<proteinExistence type="predicted"/>
<dbReference type="Proteomes" id="UP000595446">
    <property type="component" value="Chromosome"/>
</dbReference>
<evidence type="ECO:0000313" key="1">
    <source>
        <dbReference type="EMBL" id="BCO34901.1"/>
    </source>
</evidence>
<dbReference type="STRING" id="110505.ACT16_22445"/>
<dbReference type="SUPFAM" id="SSF55469">
    <property type="entry name" value="FMN-dependent nitroreductase-like"/>
    <property type="match status" value="1"/>
</dbReference>
<protein>
    <submittedName>
        <fullName evidence="1">Uncharacterized protein</fullName>
    </submittedName>
</protein>
<dbReference type="InterPro" id="IPR000415">
    <property type="entry name" value="Nitroreductase-like"/>
</dbReference>
<keyword evidence="2" id="KW-1185">Reference proteome</keyword>
<reference evidence="1 2" key="1">
    <citation type="submission" date="2020-12" db="EMBL/GenBank/DDBJ databases">
        <title>Complete genome sequence of Mycobacterium heckeshornense JCM 15655T, closely related to a pathogenic non-tuberculous mycobacterial species Mycobacterium xenopi.</title>
        <authorList>
            <person name="Yoshida M."/>
            <person name="Fukano H."/>
            <person name="Asakura T."/>
            <person name="Suzuki M."/>
            <person name="Hoshino Y."/>
        </authorList>
    </citation>
    <scope>NUCLEOTIDE SEQUENCE [LARGE SCALE GENOMIC DNA]</scope>
    <source>
        <strain evidence="1 2">JCM 15655</strain>
    </source>
</reference>
<dbReference type="EMBL" id="AP024237">
    <property type="protein sequence ID" value="BCO34901.1"/>
    <property type="molecule type" value="Genomic_DNA"/>
</dbReference>
<dbReference type="RefSeq" id="WP_048893664.1">
    <property type="nucleotide sequence ID" value="NZ_LFOF01000070.1"/>
</dbReference>
<dbReference type="NCBIfam" id="NF047509">
    <property type="entry name" value="Rv3131_FMN_oxido"/>
    <property type="match status" value="1"/>
</dbReference>
<dbReference type="InterPro" id="IPR050627">
    <property type="entry name" value="Nitroreductase/BluB"/>
</dbReference>